<dbReference type="InterPro" id="IPR006139">
    <property type="entry name" value="D-isomer_2_OHA_DH_cat_dom"/>
</dbReference>
<evidence type="ECO:0000259" key="6">
    <source>
        <dbReference type="Pfam" id="PF02826"/>
    </source>
</evidence>
<accession>A0A9X4AMY7</accession>
<evidence type="ECO:0000313" key="8">
    <source>
        <dbReference type="Proteomes" id="UP001145050"/>
    </source>
</evidence>
<dbReference type="RefSeq" id="WP_272437096.1">
    <property type="nucleotide sequence ID" value="NZ_JAMQKB010000012.1"/>
</dbReference>
<reference evidence="7" key="1">
    <citation type="submission" date="2022-06" db="EMBL/GenBank/DDBJ databases">
        <title>Aquibacillus sp. a new bacterium isolated from soil saline samples.</title>
        <authorList>
            <person name="Galisteo C."/>
            <person name="De La Haba R."/>
            <person name="Sanchez-Porro C."/>
            <person name="Ventosa A."/>
        </authorList>
    </citation>
    <scope>NUCLEOTIDE SEQUENCE</scope>
    <source>
        <strain evidence="7">3ASR75-11</strain>
    </source>
</reference>
<comment type="similarity">
    <text evidence="1 4">Belongs to the D-isomer specific 2-hydroxyacid dehydrogenase family.</text>
</comment>
<feature type="domain" description="D-isomer specific 2-hydroxyacid dehydrogenase NAD-binding" evidence="6">
    <location>
        <begin position="104"/>
        <end position="278"/>
    </location>
</feature>
<evidence type="ECO:0000256" key="4">
    <source>
        <dbReference type="RuleBase" id="RU003719"/>
    </source>
</evidence>
<dbReference type="InterPro" id="IPR036291">
    <property type="entry name" value="NAD(P)-bd_dom_sf"/>
</dbReference>
<evidence type="ECO:0000256" key="2">
    <source>
        <dbReference type="ARBA" id="ARBA00023002"/>
    </source>
</evidence>
<evidence type="ECO:0000256" key="3">
    <source>
        <dbReference type="ARBA" id="ARBA00023027"/>
    </source>
</evidence>
<dbReference type="PANTHER" id="PTHR43333">
    <property type="entry name" value="2-HACID_DH_C DOMAIN-CONTAINING PROTEIN"/>
    <property type="match status" value="1"/>
</dbReference>
<keyword evidence="2 4" id="KW-0560">Oxidoreductase</keyword>
<comment type="caution">
    <text evidence="7">The sequence shown here is derived from an EMBL/GenBank/DDBJ whole genome shotgun (WGS) entry which is preliminary data.</text>
</comment>
<evidence type="ECO:0000256" key="1">
    <source>
        <dbReference type="ARBA" id="ARBA00005854"/>
    </source>
</evidence>
<protein>
    <submittedName>
        <fullName evidence="7">D-2-hydroxyacid dehydrogenase</fullName>
    </submittedName>
</protein>
<dbReference type="Pfam" id="PF02826">
    <property type="entry name" value="2-Hacid_dh_C"/>
    <property type="match status" value="1"/>
</dbReference>
<gene>
    <name evidence="7" type="ORF">NC797_12330</name>
</gene>
<evidence type="ECO:0000313" key="7">
    <source>
        <dbReference type="EMBL" id="MDC3425289.1"/>
    </source>
</evidence>
<dbReference type="Gene3D" id="3.40.50.720">
    <property type="entry name" value="NAD(P)-binding Rossmann-like Domain"/>
    <property type="match status" value="2"/>
</dbReference>
<dbReference type="InterPro" id="IPR006140">
    <property type="entry name" value="D-isomer_DH_NAD-bd"/>
</dbReference>
<sequence length="316" mass="35516">MMILSSAKLNVSIQSKLRESYPEITFTFCKGMEEAQSYLDQAEVLITYGEDLNADLVEKATHLKWIMVLSAGMDEMPFHTIQAKGIMVTNVRGIHAIPMAEYAISMILQVSRNAKELHKHEQQHTWGRKVPMREITGGTMTVVGTGAIGQEVARLSKAFQMKTIGVSRSGKDQPHFDQMLTTDHLSEAVEAADFIVSVLPSTKETRHLYTYEHFEIMPSHAIFLNMGRGDAVQSDVLLKALNNHEIGHAVLDVFEQEPLPPDHPFWEHDKVTVTPHLSGISPEYVPRAIHIFVQNLAKYVSGDNDLINRINLNRGY</sequence>
<dbReference type="EMBL" id="JAMQKB010000012">
    <property type="protein sequence ID" value="MDC3425289.1"/>
    <property type="molecule type" value="Genomic_DNA"/>
</dbReference>
<dbReference type="Proteomes" id="UP001145050">
    <property type="component" value="Unassembled WGS sequence"/>
</dbReference>
<organism evidence="7 8">
    <name type="scientific">Terrihalobacillus insolitus</name>
    <dbReference type="NCBI Taxonomy" id="2950438"/>
    <lineage>
        <taxon>Bacteria</taxon>
        <taxon>Bacillati</taxon>
        <taxon>Bacillota</taxon>
        <taxon>Bacilli</taxon>
        <taxon>Bacillales</taxon>
        <taxon>Bacillaceae</taxon>
        <taxon>Terrihalobacillus</taxon>
    </lineage>
</organism>
<dbReference type="AlphaFoldDB" id="A0A9X4AMY7"/>
<keyword evidence="8" id="KW-1185">Reference proteome</keyword>
<dbReference type="GO" id="GO:0051287">
    <property type="term" value="F:NAD binding"/>
    <property type="evidence" value="ECO:0007669"/>
    <property type="project" value="InterPro"/>
</dbReference>
<dbReference type="GO" id="GO:0016616">
    <property type="term" value="F:oxidoreductase activity, acting on the CH-OH group of donors, NAD or NADP as acceptor"/>
    <property type="evidence" value="ECO:0007669"/>
    <property type="project" value="InterPro"/>
</dbReference>
<dbReference type="FunFam" id="3.40.50.720:FF:000363">
    <property type="entry name" value="D-isomer specific 2-hydroxyacid dehydrogenase"/>
    <property type="match status" value="1"/>
</dbReference>
<name>A0A9X4AMY7_9BACI</name>
<dbReference type="SUPFAM" id="SSF51735">
    <property type="entry name" value="NAD(P)-binding Rossmann-fold domains"/>
    <property type="match status" value="1"/>
</dbReference>
<dbReference type="SUPFAM" id="SSF52283">
    <property type="entry name" value="Formate/glycerate dehydrogenase catalytic domain-like"/>
    <property type="match status" value="1"/>
</dbReference>
<feature type="domain" description="D-isomer specific 2-hydroxyacid dehydrogenase catalytic" evidence="5">
    <location>
        <begin position="21"/>
        <end position="310"/>
    </location>
</feature>
<proteinExistence type="inferred from homology"/>
<dbReference type="CDD" id="cd05300">
    <property type="entry name" value="2-Hacid_dh_1"/>
    <property type="match status" value="1"/>
</dbReference>
<dbReference type="PANTHER" id="PTHR43333:SF1">
    <property type="entry name" value="D-ISOMER SPECIFIC 2-HYDROXYACID DEHYDROGENASE NAD-BINDING DOMAIN-CONTAINING PROTEIN"/>
    <property type="match status" value="1"/>
</dbReference>
<dbReference type="Pfam" id="PF00389">
    <property type="entry name" value="2-Hacid_dh"/>
    <property type="match status" value="1"/>
</dbReference>
<evidence type="ECO:0000259" key="5">
    <source>
        <dbReference type="Pfam" id="PF00389"/>
    </source>
</evidence>
<keyword evidence="3" id="KW-0520">NAD</keyword>